<keyword evidence="1" id="KW-1133">Transmembrane helix</keyword>
<organism evidence="3 4">
    <name type="scientific">Dreissena polymorpha</name>
    <name type="common">Zebra mussel</name>
    <name type="synonym">Mytilus polymorpha</name>
    <dbReference type="NCBI Taxonomy" id="45954"/>
    <lineage>
        <taxon>Eukaryota</taxon>
        <taxon>Metazoa</taxon>
        <taxon>Spiralia</taxon>
        <taxon>Lophotrochozoa</taxon>
        <taxon>Mollusca</taxon>
        <taxon>Bivalvia</taxon>
        <taxon>Autobranchia</taxon>
        <taxon>Heteroconchia</taxon>
        <taxon>Euheterodonta</taxon>
        <taxon>Imparidentia</taxon>
        <taxon>Neoheterodontei</taxon>
        <taxon>Myida</taxon>
        <taxon>Dreissenoidea</taxon>
        <taxon>Dreissenidae</taxon>
        <taxon>Dreissena</taxon>
    </lineage>
</organism>
<reference evidence="3" key="1">
    <citation type="journal article" date="2019" name="bioRxiv">
        <title>The Genome of the Zebra Mussel, Dreissena polymorpha: A Resource for Invasive Species Research.</title>
        <authorList>
            <person name="McCartney M.A."/>
            <person name="Auch B."/>
            <person name="Kono T."/>
            <person name="Mallez S."/>
            <person name="Zhang Y."/>
            <person name="Obille A."/>
            <person name="Becker A."/>
            <person name="Abrahante J.E."/>
            <person name="Garbe J."/>
            <person name="Badalamenti J.P."/>
            <person name="Herman A."/>
            <person name="Mangelson H."/>
            <person name="Liachko I."/>
            <person name="Sullivan S."/>
            <person name="Sone E.D."/>
            <person name="Koren S."/>
            <person name="Silverstein K.A.T."/>
            <person name="Beckman K.B."/>
            <person name="Gohl D.M."/>
        </authorList>
    </citation>
    <scope>NUCLEOTIDE SEQUENCE</scope>
    <source>
        <strain evidence="3">Duluth1</strain>
        <tissue evidence="3">Whole animal</tissue>
    </source>
</reference>
<sequence>MLRVLKARSKYVVMAAILILGLVFTTLLQTSTTNQRQNFAVLKYMPLAVVQDTPLAVAHDTPLAVFHDTPLASVQETPLYVALDTPLAVSQDTPRAVVQDTPLIFSNNTPIEIEMETVLTVAKDTPVHATNHTQHAVSTVALLANSRDTPLKVAKNETNTSLQPDALARYFNSTTSTKTMVNNTRLLRFIEEIIESDDSRGRPITQLTVPQVTCPDQPQQTRIEDLLCMQPPKFQPVYKNPCFFASNGLFHCLPYFQIIGMDKSGTTDLFDKIARHPEVHGNNGTLQKETMWWSWRRYGLWLRGKIEVQKFNRYVEYFDGAAAEIQRNPRHVTGDGTPMDMWDMRGWPEIPQNAGQESPRFTTPHLIHHINPGVRLLAIFREPTRRLESDYFFLKIGKQTRESLHVEIAKAIVSLHECTRKATLRTCLYKKDLIEKLNARIHLGFYSVYLREWLQVFPRDQLLLFRTEDYSRSPQRHLQTVFSYLGLEHVTDDTLHAMTSSKRKHVTKKAKGAGILDETKALLQALYAPFNRDLAHILQDDSYLWSDV</sequence>
<evidence type="ECO:0000259" key="2">
    <source>
        <dbReference type="Pfam" id="PF00685"/>
    </source>
</evidence>
<evidence type="ECO:0000313" key="3">
    <source>
        <dbReference type="EMBL" id="KAH3713070.1"/>
    </source>
</evidence>
<dbReference type="GO" id="GO:0019319">
    <property type="term" value="P:hexose biosynthetic process"/>
    <property type="evidence" value="ECO:0007669"/>
    <property type="project" value="TreeGrafter"/>
</dbReference>
<protein>
    <recommendedName>
        <fullName evidence="2">Sulfotransferase domain-containing protein</fullName>
    </recommendedName>
</protein>
<dbReference type="GO" id="GO:0050659">
    <property type="term" value="F:N-acetylgalactosamine 4-sulfate 6-O-sulfotransferase activity"/>
    <property type="evidence" value="ECO:0007669"/>
    <property type="project" value="TreeGrafter"/>
</dbReference>
<feature type="domain" description="Sulfotransferase" evidence="2">
    <location>
        <begin position="258"/>
        <end position="501"/>
    </location>
</feature>
<dbReference type="Gene3D" id="3.40.50.300">
    <property type="entry name" value="P-loop containing nucleotide triphosphate hydrolases"/>
    <property type="match status" value="1"/>
</dbReference>
<dbReference type="Proteomes" id="UP000828390">
    <property type="component" value="Unassembled WGS sequence"/>
</dbReference>
<name>A0A9D4HCY8_DREPO</name>
<keyword evidence="1" id="KW-0812">Transmembrane</keyword>
<accession>A0A9D4HCY8</accession>
<evidence type="ECO:0000256" key="1">
    <source>
        <dbReference type="SAM" id="Phobius"/>
    </source>
</evidence>
<dbReference type="InterPro" id="IPR052654">
    <property type="entry name" value="CS_Sulfotransferase"/>
</dbReference>
<proteinExistence type="predicted"/>
<dbReference type="Pfam" id="PF00685">
    <property type="entry name" value="Sulfotransfer_1"/>
    <property type="match status" value="1"/>
</dbReference>
<keyword evidence="1" id="KW-0472">Membrane</keyword>
<reference evidence="3" key="2">
    <citation type="submission" date="2020-11" db="EMBL/GenBank/DDBJ databases">
        <authorList>
            <person name="McCartney M.A."/>
            <person name="Auch B."/>
            <person name="Kono T."/>
            <person name="Mallez S."/>
            <person name="Becker A."/>
            <person name="Gohl D.M."/>
            <person name="Silverstein K.A.T."/>
            <person name="Koren S."/>
            <person name="Bechman K.B."/>
            <person name="Herman A."/>
            <person name="Abrahante J.E."/>
            <person name="Garbe J."/>
        </authorList>
    </citation>
    <scope>NUCLEOTIDE SEQUENCE</scope>
    <source>
        <strain evidence="3">Duluth1</strain>
        <tissue evidence="3">Whole animal</tissue>
    </source>
</reference>
<dbReference type="OrthoDB" id="8068875at2759"/>
<dbReference type="AlphaFoldDB" id="A0A9D4HCY8"/>
<dbReference type="InterPro" id="IPR000863">
    <property type="entry name" value="Sulfotransferase_dom"/>
</dbReference>
<dbReference type="InterPro" id="IPR027417">
    <property type="entry name" value="P-loop_NTPase"/>
</dbReference>
<evidence type="ECO:0000313" key="4">
    <source>
        <dbReference type="Proteomes" id="UP000828390"/>
    </source>
</evidence>
<keyword evidence="4" id="KW-1185">Reference proteome</keyword>
<dbReference type="PANTHER" id="PTHR15723">
    <property type="entry name" value="CARBOHYDRATE SULFOTRANSFERASE 15"/>
    <property type="match status" value="1"/>
</dbReference>
<dbReference type="EMBL" id="JAIWYP010000014">
    <property type="protein sequence ID" value="KAH3713070.1"/>
    <property type="molecule type" value="Genomic_DNA"/>
</dbReference>
<comment type="caution">
    <text evidence="3">The sequence shown here is derived from an EMBL/GenBank/DDBJ whole genome shotgun (WGS) entry which is preliminary data.</text>
</comment>
<gene>
    <name evidence="3" type="ORF">DPMN_072837</name>
</gene>
<dbReference type="PANTHER" id="PTHR15723:SF0">
    <property type="entry name" value="CARBOHYDRATE SULFOTRANSFERASE 15"/>
    <property type="match status" value="1"/>
</dbReference>
<feature type="transmembrane region" description="Helical" evidence="1">
    <location>
        <begin position="12"/>
        <end position="28"/>
    </location>
</feature>
<dbReference type="SUPFAM" id="SSF52540">
    <property type="entry name" value="P-loop containing nucleoside triphosphate hydrolases"/>
    <property type="match status" value="1"/>
</dbReference>